<feature type="transmembrane region" description="Helical" evidence="1">
    <location>
        <begin position="7"/>
        <end position="26"/>
    </location>
</feature>
<dbReference type="Proteomes" id="UP000182321">
    <property type="component" value="Unassembled WGS sequence"/>
</dbReference>
<accession>A0A1H7MA71</accession>
<name>A0A1H7MA71_9FIRM</name>
<keyword evidence="3" id="KW-1185">Reference proteome</keyword>
<sequence>MKKSITICIAAVLVVISILFICLLKTKTPIKDQNISFNVGFYNKSSDIKIDDLNWYKNEDEAFSDFSAIEDALGVESINELCFEYEQYNESLIRRYYSIPKRDGEGYRLIIADVLVKEDTYSQVFRLNTDVVNLYEIDNHNVYDVADATAQSILFDYASPICFKNNSQEQVYHGYWNNKEELETMTIAGKPLSEVIELDYPDGVKYYMWISQISDVEDKILGIDGELTYRKVIEALRIEIKE</sequence>
<organism evidence="2 3">
    <name type="scientific">Pseudobutyrivibrio ruminis</name>
    <dbReference type="NCBI Taxonomy" id="46206"/>
    <lineage>
        <taxon>Bacteria</taxon>
        <taxon>Bacillati</taxon>
        <taxon>Bacillota</taxon>
        <taxon>Clostridia</taxon>
        <taxon>Lachnospirales</taxon>
        <taxon>Lachnospiraceae</taxon>
        <taxon>Pseudobutyrivibrio</taxon>
    </lineage>
</organism>
<protein>
    <submittedName>
        <fullName evidence="2">Uncharacterized protein</fullName>
    </submittedName>
</protein>
<keyword evidence="1" id="KW-0472">Membrane</keyword>
<evidence type="ECO:0000256" key="1">
    <source>
        <dbReference type="SAM" id="Phobius"/>
    </source>
</evidence>
<keyword evidence="1" id="KW-0812">Transmembrane</keyword>
<proteinExistence type="predicted"/>
<gene>
    <name evidence="2" type="ORF">SAMN02910377_02596</name>
</gene>
<evidence type="ECO:0000313" key="2">
    <source>
        <dbReference type="EMBL" id="SEL08052.1"/>
    </source>
</evidence>
<dbReference type="RefSeq" id="WP_074792338.1">
    <property type="nucleotide sequence ID" value="NZ_FNZX01000026.1"/>
</dbReference>
<evidence type="ECO:0000313" key="3">
    <source>
        <dbReference type="Proteomes" id="UP000182321"/>
    </source>
</evidence>
<keyword evidence="1" id="KW-1133">Transmembrane helix</keyword>
<dbReference type="AlphaFoldDB" id="A0A1H7MA71"/>
<dbReference type="EMBL" id="FNZX01000026">
    <property type="protein sequence ID" value="SEL08052.1"/>
    <property type="molecule type" value="Genomic_DNA"/>
</dbReference>
<reference evidence="3" key="1">
    <citation type="submission" date="2016-10" db="EMBL/GenBank/DDBJ databases">
        <authorList>
            <person name="Varghese N."/>
        </authorList>
    </citation>
    <scope>NUCLEOTIDE SEQUENCE [LARGE SCALE GENOMIC DNA]</scope>
    <source>
        <strain evidence="3">ACV-9</strain>
    </source>
</reference>